<sequence length="170" mass="16642">MPSRPRSATARRALTAATACAALAALTACGPAAGRAESTDALLSVTDQLDAAGSAVATARLAVEARADGHLPAVTADAAISDAVETASGAVHAIGTLVVPDSATDQVRRAALDASEIAVGPVASARTWLGTSAADAAAPPDLLDALDDASTAVERAHAAVQQAASERAAR</sequence>
<feature type="chain" id="PRO_5039341851" description="DUF4439 domain-containing protein" evidence="1">
    <location>
        <begin position="22"/>
        <end position="170"/>
    </location>
</feature>
<gene>
    <name evidence="2" type="ORF">DNL40_11640</name>
</gene>
<dbReference type="PROSITE" id="PS51257">
    <property type="entry name" value="PROKAR_LIPOPROTEIN"/>
    <property type="match status" value="1"/>
</dbReference>
<organism evidence="2 3">
    <name type="scientific">Xylanimonas oleitrophica</name>
    <dbReference type="NCBI Taxonomy" id="2607479"/>
    <lineage>
        <taxon>Bacteria</taxon>
        <taxon>Bacillati</taxon>
        <taxon>Actinomycetota</taxon>
        <taxon>Actinomycetes</taxon>
        <taxon>Micrococcales</taxon>
        <taxon>Promicromonosporaceae</taxon>
        <taxon>Xylanimonas</taxon>
    </lineage>
</organism>
<protein>
    <recommendedName>
        <fullName evidence="4">DUF4439 domain-containing protein</fullName>
    </recommendedName>
</protein>
<dbReference type="EMBL" id="QKWH01000009">
    <property type="protein sequence ID" value="PZR52527.1"/>
    <property type="molecule type" value="Genomic_DNA"/>
</dbReference>
<evidence type="ECO:0000256" key="1">
    <source>
        <dbReference type="SAM" id="SignalP"/>
    </source>
</evidence>
<evidence type="ECO:0000313" key="3">
    <source>
        <dbReference type="Proteomes" id="UP000248783"/>
    </source>
</evidence>
<reference evidence="2 3" key="1">
    <citation type="submission" date="2018-06" db="EMBL/GenBank/DDBJ databases">
        <title>Whole genome sequencing of a novel hydrocarbon degrading bacterial strain, PW21 isolated from oil contaminated produced water sample.</title>
        <authorList>
            <person name="Nagkirti P."/>
            <person name="Shaikh A."/>
            <person name="Gowdaman V."/>
            <person name="Engineer A.E."/>
            <person name="Dagar S."/>
            <person name="Dhakephalkar P.K."/>
        </authorList>
    </citation>
    <scope>NUCLEOTIDE SEQUENCE [LARGE SCALE GENOMIC DNA]</scope>
    <source>
        <strain evidence="2 3">PW21</strain>
    </source>
</reference>
<dbReference type="RefSeq" id="WP_111251424.1">
    <property type="nucleotide sequence ID" value="NZ_QKWH01000009.1"/>
</dbReference>
<evidence type="ECO:0000313" key="2">
    <source>
        <dbReference type="EMBL" id="PZR52527.1"/>
    </source>
</evidence>
<comment type="caution">
    <text evidence="2">The sequence shown here is derived from an EMBL/GenBank/DDBJ whole genome shotgun (WGS) entry which is preliminary data.</text>
</comment>
<keyword evidence="3" id="KW-1185">Reference proteome</keyword>
<keyword evidence="1" id="KW-0732">Signal</keyword>
<feature type="signal peptide" evidence="1">
    <location>
        <begin position="1"/>
        <end position="21"/>
    </location>
</feature>
<evidence type="ECO:0008006" key="4">
    <source>
        <dbReference type="Google" id="ProtNLM"/>
    </source>
</evidence>
<accession>A0A2W5WMG4</accession>
<dbReference type="AlphaFoldDB" id="A0A2W5WMG4"/>
<proteinExistence type="predicted"/>
<name>A0A2W5WMG4_9MICO</name>
<dbReference type="Proteomes" id="UP000248783">
    <property type="component" value="Unassembled WGS sequence"/>
</dbReference>